<proteinExistence type="predicted"/>
<name>A0AA39I7D2_9BILA</name>
<sequence>MFAPRSLLDISLISLAVEEVEYARVYPAEFIVRKRMDNFTRSLGDFIDRFGVDLRVFPSQIAFQSNSKIDVCTTMVNLFIGTCVNAKDIFGRMTPEERLFLMERAREDEGGFLEVILTIFIGLPAEYVDPVSFKRAVLKCVEIGATYTLINLLKSIRSPSARQARMLFDGIPQKTSKEVRQVISWYFDFVNDLERCFFSR</sequence>
<dbReference type="AlphaFoldDB" id="A0AA39I7D2"/>
<evidence type="ECO:0000313" key="2">
    <source>
        <dbReference type="Proteomes" id="UP001175271"/>
    </source>
</evidence>
<reference evidence="1" key="1">
    <citation type="submission" date="2023-06" db="EMBL/GenBank/DDBJ databases">
        <title>Genomic analysis of the entomopathogenic nematode Steinernema hermaphroditum.</title>
        <authorList>
            <person name="Schwarz E.M."/>
            <person name="Heppert J.K."/>
            <person name="Baniya A."/>
            <person name="Schwartz H.T."/>
            <person name="Tan C.-H."/>
            <person name="Antoshechkin I."/>
            <person name="Sternberg P.W."/>
            <person name="Goodrich-Blair H."/>
            <person name="Dillman A.R."/>
        </authorList>
    </citation>
    <scope>NUCLEOTIDE SEQUENCE</scope>
    <source>
        <strain evidence="1">PS9179</strain>
        <tissue evidence="1">Whole animal</tissue>
    </source>
</reference>
<dbReference type="Proteomes" id="UP001175271">
    <property type="component" value="Unassembled WGS sequence"/>
</dbReference>
<accession>A0AA39I7D2</accession>
<organism evidence="1 2">
    <name type="scientific">Steinernema hermaphroditum</name>
    <dbReference type="NCBI Taxonomy" id="289476"/>
    <lineage>
        <taxon>Eukaryota</taxon>
        <taxon>Metazoa</taxon>
        <taxon>Ecdysozoa</taxon>
        <taxon>Nematoda</taxon>
        <taxon>Chromadorea</taxon>
        <taxon>Rhabditida</taxon>
        <taxon>Tylenchina</taxon>
        <taxon>Panagrolaimomorpha</taxon>
        <taxon>Strongyloidoidea</taxon>
        <taxon>Steinernematidae</taxon>
        <taxon>Steinernema</taxon>
    </lineage>
</organism>
<dbReference type="EMBL" id="JAUCMV010000002">
    <property type="protein sequence ID" value="KAK0419167.1"/>
    <property type="molecule type" value="Genomic_DNA"/>
</dbReference>
<keyword evidence="2" id="KW-1185">Reference proteome</keyword>
<gene>
    <name evidence="1" type="ORF">QR680_013989</name>
</gene>
<comment type="caution">
    <text evidence="1">The sequence shown here is derived from an EMBL/GenBank/DDBJ whole genome shotgun (WGS) entry which is preliminary data.</text>
</comment>
<protein>
    <submittedName>
        <fullName evidence="1">Uncharacterized protein</fullName>
    </submittedName>
</protein>
<evidence type="ECO:0000313" key="1">
    <source>
        <dbReference type="EMBL" id="KAK0419167.1"/>
    </source>
</evidence>